<evidence type="ECO:0000313" key="3">
    <source>
        <dbReference type="Proteomes" id="UP000053989"/>
    </source>
</evidence>
<dbReference type="OrthoDB" id="2671396at2759"/>
<dbReference type="InParanoid" id="A0A0C3DSI3"/>
<evidence type="ECO:0000256" key="1">
    <source>
        <dbReference type="SAM" id="MobiDB-lite"/>
    </source>
</evidence>
<reference evidence="2 3" key="1">
    <citation type="submission" date="2014-04" db="EMBL/GenBank/DDBJ databases">
        <authorList>
            <consortium name="DOE Joint Genome Institute"/>
            <person name="Kuo A."/>
            <person name="Kohler A."/>
            <person name="Nagy L.G."/>
            <person name="Floudas D."/>
            <person name="Copeland A."/>
            <person name="Barry K.W."/>
            <person name="Cichocki N."/>
            <person name="Veneault-Fourrey C."/>
            <person name="LaButti K."/>
            <person name="Lindquist E.A."/>
            <person name="Lipzen A."/>
            <person name="Lundell T."/>
            <person name="Morin E."/>
            <person name="Murat C."/>
            <person name="Sun H."/>
            <person name="Tunlid A."/>
            <person name="Henrissat B."/>
            <person name="Grigoriev I.V."/>
            <person name="Hibbett D.S."/>
            <person name="Martin F."/>
            <person name="Nordberg H.P."/>
            <person name="Cantor M.N."/>
            <person name="Hua S.X."/>
        </authorList>
    </citation>
    <scope>NUCLEOTIDE SEQUENCE [LARGE SCALE GENOMIC DNA]</scope>
    <source>
        <strain evidence="2 3">Foug A</strain>
    </source>
</reference>
<name>A0A0C3DSI3_9AGAM</name>
<sequence>MPGPLKQHQRDAGEQSIAESSKAPHKRRKHIPHHPASHFLDLSAFDEDKDKDEGENGDDDGEGANDGDLAISGPSETQEVVRGGRAAFASCLDDICCQYEENADCDAPHRSPCHSQSALDLGPTIRVYKLDILLESSVEYIRSALAYKHLKVTPGFCHSLYVEARSPHTITSAVPLSHQSLVQSINRVPAEDVVVLYSPHKDFTFSFWIEVDLLLVHSFAPLNSLSGPAKLDNYTHDPEPPQDPIQIGDYVKVHHGPHQGLRRRISWVQHPVLWVYPLADADADDNATEYEGLGPTSVAIHVDHTCTDTAAMLKFSSHNGYNVTLGDLVQVVHGRHYNTTGIVLSVDFRKASMEIQCNDFRMRTLFSLPVIF</sequence>
<feature type="compositionally biased region" description="Acidic residues" evidence="1">
    <location>
        <begin position="55"/>
        <end position="65"/>
    </location>
</feature>
<feature type="compositionally biased region" description="Basic residues" evidence="1">
    <location>
        <begin position="23"/>
        <end position="36"/>
    </location>
</feature>
<protein>
    <submittedName>
        <fullName evidence="2">Uncharacterized protein</fullName>
    </submittedName>
</protein>
<keyword evidence="3" id="KW-1185">Reference proteome</keyword>
<gene>
    <name evidence="2" type="ORF">SCLCIDRAFT_24031</name>
</gene>
<proteinExistence type="predicted"/>
<feature type="region of interest" description="Disordered" evidence="1">
    <location>
        <begin position="1"/>
        <end position="76"/>
    </location>
</feature>
<dbReference type="AlphaFoldDB" id="A0A0C3DSI3"/>
<accession>A0A0C3DSI3</accession>
<dbReference type="HOGENOM" id="CLU_744256_0_0_1"/>
<organism evidence="2 3">
    <name type="scientific">Scleroderma citrinum Foug A</name>
    <dbReference type="NCBI Taxonomy" id="1036808"/>
    <lineage>
        <taxon>Eukaryota</taxon>
        <taxon>Fungi</taxon>
        <taxon>Dikarya</taxon>
        <taxon>Basidiomycota</taxon>
        <taxon>Agaricomycotina</taxon>
        <taxon>Agaricomycetes</taxon>
        <taxon>Agaricomycetidae</taxon>
        <taxon>Boletales</taxon>
        <taxon>Sclerodermatineae</taxon>
        <taxon>Sclerodermataceae</taxon>
        <taxon>Scleroderma</taxon>
    </lineage>
</organism>
<dbReference type="Proteomes" id="UP000053989">
    <property type="component" value="Unassembled WGS sequence"/>
</dbReference>
<evidence type="ECO:0000313" key="2">
    <source>
        <dbReference type="EMBL" id="KIM63585.1"/>
    </source>
</evidence>
<dbReference type="EMBL" id="KN822033">
    <property type="protein sequence ID" value="KIM63585.1"/>
    <property type="molecule type" value="Genomic_DNA"/>
</dbReference>
<reference evidence="3" key="2">
    <citation type="submission" date="2015-01" db="EMBL/GenBank/DDBJ databases">
        <title>Evolutionary Origins and Diversification of the Mycorrhizal Mutualists.</title>
        <authorList>
            <consortium name="DOE Joint Genome Institute"/>
            <consortium name="Mycorrhizal Genomics Consortium"/>
            <person name="Kohler A."/>
            <person name="Kuo A."/>
            <person name="Nagy L.G."/>
            <person name="Floudas D."/>
            <person name="Copeland A."/>
            <person name="Barry K.W."/>
            <person name="Cichocki N."/>
            <person name="Veneault-Fourrey C."/>
            <person name="LaButti K."/>
            <person name="Lindquist E.A."/>
            <person name="Lipzen A."/>
            <person name="Lundell T."/>
            <person name="Morin E."/>
            <person name="Murat C."/>
            <person name="Riley R."/>
            <person name="Ohm R."/>
            <person name="Sun H."/>
            <person name="Tunlid A."/>
            <person name="Henrissat B."/>
            <person name="Grigoriev I.V."/>
            <person name="Hibbett D.S."/>
            <person name="Martin F."/>
        </authorList>
    </citation>
    <scope>NUCLEOTIDE SEQUENCE [LARGE SCALE GENOMIC DNA]</scope>
    <source>
        <strain evidence="3">Foug A</strain>
    </source>
</reference>